<accession>A0AAV4CVA0</accession>
<sequence>MARNACIQIDEHIGHEQCETRSKSELHKQNFACEEVGDIFEMTRHKKKYREARQEHQQYSAMDDKLVMSADLQKVVMLIRIDE</sequence>
<name>A0AAV4CVA0_9GAST</name>
<organism evidence="1 2">
    <name type="scientific">Plakobranchus ocellatus</name>
    <dbReference type="NCBI Taxonomy" id="259542"/>
    <lineage>
        <taxon>Eukaryota</taxon>
        <taxon>Metazoa</taxon>
        <taxon>Spiralia</taxon>
        <taxon>Lophotrochozoa</taxon>
        <taxon>Mollusca</taxon>
        <taxon>Gastropoda</taxon>
        <taxon>Heterobranchia</taxon>
        <taxon>Euthyneura</taxon>
        <taxon>Panpulmonata</taxon>
        <taxon>Sacoglossa</taxon>
        <taxon>Placobranchoidea</taxon>
        <taxon>Plakobranchidae</taxon>
        <taxon>Plakobranchus</taxon>
    </lineage>
</organism>
<keyword evidence="2" id="KW-1185">Reference proteome</keyword>
<gene>
    <name evidence="1" type="ORF">PoB_006230500</name>
</gene>
<reference evidence="1 2" key="1">
    <citation type="journal article" date="2021" name="Elife">
        <title>Chloroplast acquisition without the gene transfer in kleptoplastic sea slugs, Plakobranchus ocellatus.</title>
        <authorList>
            <person name="Maeda T."/>
            <person name="Takahashi S."/>
            <person name="Yoshida T."/>
            <person name="Shimamura S."/>
            <person name="Takaki Y."/>
            <person name="Nagai Y."/>
            <person name="Toyoda A."/>
            <person name="Suzuki Y."/>
            <person name="Arimoto A."/>
            <person name="Ishii H."/>
            <person name="Satoh N."/>
            <person name="Nishiyama T."/>
            <person name="Hasebe M."/>
            <person name="Maruyama T."/>
            <person name="Minagawa J."/>
            <person name="Obokata J."/>
            <person name="Shigenobu S."/>
        </authorList>
    </citation>
    <scope>NUCLEOTIDE SEQUENCE [LARGE SCALE GENOMIC DNA]</scope>
</reference>
<protein>
    <submittedName>
        <fullName evidence="1">Uncharacterized protein</fullName>
    </submittedName>
</protein>
<proteinExistence type="predicted"/>
<dbReference type="EMBL" id="BLXT01007004">
    <property type="protein sequence ID" value="GFO35800.1"/>
    <property type="molecule type" value="Genomic_DNA"/>
</dbReference>
<dbReference type="Proteomes" id="UP000735302">
    <property type="component" value="Unassembled WGS sequence"/>
</dbReference>
<dbReference type="AlphaFoldDB" id="A0AAV4CVA0"/>
<evidence type="ECO:0000313" key="1">
    <source>
        <dbReference type="EMBL" id="GFO35800.1"/>
    </source>
</evidence>
<evidence type="ECO:0000313" key="2">
    <source>
        <dbReference type="Proteomes" id="UP000735302"/>
    </source>
</evidence>
<comment type="caution">
    <text evidence="1">The sequence shown here is derived from an EMBL/GenBank/DDBJ whole genome shotgun (WGS) entry which is preliminary data.</text>
</comment>